<protein>
    <submittedName>
        <fullName evidence="1">Uncharacterized protein</fullName>
    </submittedName>
</protein>
<accession>A0A8X6ITK5</accession>
<gene>
    <name evidence="1" type="ORF">NPIL_377611</name>
</gene>
<dbReference type="AlphaFoldDB" id="A0A8X6ITK5"/>
<comment type="caution">
    <text evidence="1">The sequence shown here is derived from an EMBL/GenBank/DDBJ whole genome shotgun (WGS) entry which is preliminary data.</text>
</comment>
<dbReference type="EMBL" id="BMAW01047017">
    <property type="protein sequence ID" value="GFS58595.1"/>
    <property type="molecule type" value="Genomic_DNA"/>
</dbReference>
<evidence type="ECO:0000313" key="2">
    <source>
        <dbReference type="Proteomes" id="UP000887013"/>
    </source>
</evidence>
<reference evidence="1" key="1">
    <citation type="submission" date="2020-08" db="EMBL/GenBank/DDBJ databases">
        <title>Multicomponent nature underlies the extraordinary mechanical properties of spider dragline silk.</title>
        <authorList>
            <person name="Kono N."/>
            <person name="Nakamura H."/>
            <person name="Mori M."/>
            <person name="Yoshida Y."/>
            <person name="Ohtoshi R."/>
            <person name="Malay A.D."/>
            <person name="Moran D.A.P."/>
            <person name="Tomita M."/>
            <person name="Numata K."/>
            <person name="Arakawa K."/>
        </authorList>
    </citation>
    <scope>NUCLEOTIDE SEQUENCE</scope>
</reference>
<name>A0A8X6ITK5_NEPPI</name>
<evidence type="ECO:0000313" key="1">
    <source>
        <dbReference type="EMBL" id="GFS58595.1"/>
    </source>
</evidence>
<proteinExistence type="predicted"/>
<organism evidence="1 2">
    <name type="scientific">Nephila pilipes</name>
    <name type="common">Giant wood spider</name>
    <name type="synonym">Nephila maculata</name>
    <dbReference type="NCBI Taxonomy" id="299642"/>
    <lineage>
        <taxon>Eukaryota</taxon>
        <taxon>Metazoa</taxon>
        <taxon>Ecdysozoa</taxon>
        <taxon>Arthropoda</taxon>
        <taxon>Chelicerata</taxon>
        <taxon>Arachnida</taxon>
        <taxon>Araneae</taxon>
        <taxon>Araneomorphae</taxon>
        <taxon>Entelegynae</taxon>
        <taxon>Araneoidea</taxon>
        <taxon>Nephilidae</taxon>
        <taxon>Nephila</taxon>
    </lineage>
</organism>
<keyword evidence="2" id="KW-1185">Reference proteome</keyword>
<dbReference type="Proteomes" id="UP000887013">
    <property type="component" value="Unassembled WGS sequence"/>
</dbReference>
<sequence length="171" mass="19344">MGKPPFVVVIWWRNFLCRNSLSVVPKRGWFLIDIEIMDVRFVLAIFASLLYVSISVADDSTNDQSQKKLYAVLTCVAKSGDQALCDEFLKCLNELPKSVNGAVNECMDKIPDGKTCSKDKELFNSEKDRNQVLKCIKDQLRTKLSPLLVMKLSKTKKCFKGVDQKCTKKVA</sequence>